<dbReference type="CDD" id="cd23366">
    <property type="entry name" value="beta-trefoil_STI_AtTPI-like"/>
    <property type="match status" value="1"/>
</dbReference>
<dbReference type="PANTHER" id="PTHR33107">
    <property type="entry name" value="KUNITZ TRYPSIN INHIBITOR 2"/>
    <property type="match status" value="1"/>
</dbReference>
<evidence type="ECO:0000313" key="2">
    <source>
        <dbReference type="EMBL" id="CAF1910348.1"/>
    </source>
</evidence>
<protein>
    <submittedName>
        <fullName evidence="2">(rape) hypothetical protein</fullName>
    </submittedName>
</protein>
<feature type="signal peptide" evidence="1">
    <location>
        <begin position="1"/>
        <end position="19"/>
    </location>
</feature>
<dbReference type="PANTHER" id="PTHR33107:SF64">
    <property type="entry name" value="(RAPE) HYPOTHETICAL PROTEIN"/>
    <property type="match status" value="1"/>
</dbReference>
<dbReference type="SMART" id="SM00452">
    <property type="entry name" value="STI"/>
    <property type="match status" value="1"/>
</dbReference>
<dbReference type="PROSITE" id="PS00283">
    <property type="entry name" value="SOYBEAN_KUNITZ"/>
    <property type="match status" value="1"/>
</dbReference>
<name>A0A816K8U9_BRANA</name>
<dbReference type="SUPFAM" id="SSF50386">
    <property type="entry name" value="STI-like"/>
    <property type="match status" value="1"/>
</dbReference>
<evidence type="ECO:0000256" key="1">
    <source>
        <dbReference type="SAM" id="SignalP"/>
    </source>
</evidence>
<dbReference type="SMR" id="A0A816K8U9"/>
<dbReference type="Gene3D" id="2.80.10.50">
    <property type="match status" value="1"/>
</dbReference>
<organism evidence="2">
    <name type="scientific">Brassica napus</name>
    <name type="common">Rape</name>
    <dbReference type="NCBI Taxonomy" id="3708"/>
    <lineage>
        <taxon>Eukaryota</taxon>
        <taxon>Viridiplantae</taxon>
        <taxon>Streptophyta</taxon>
        <taxon>Embryophyta</taxon>
        <taxon>Tracheophyta</taxon>
        <taxon>Spermatophyta</taxon>
        <taxon>Magnoliopsida</taxon>
        <taxon>eudicotyledons</taxon>
        <taxon>Gunneridae</taxon>
        <taxon>Pentapetalae</taxon>
        <taxon>rosids</taxon>
        <taxon>malvids</taxon>
        <taxon>Brassicales</taxon>
        <taxon>Brassicaceae</taxon>
        <taxon>Brassiceae</taxon>
        <taxon>Brassica</taxon>
    </lineage>
</organism>
<feature type="chain" id="PRO_5032514002" evidence="1">
    <location>
        <begin position="20"/>
        <end position="212"/>
    </location>
</feature>
<dbReference type="InterPro" id="IPR002160">
    <property type="entry name" value="Prot_inh_Kunz-lg"/>
</dbReference>
<accession>A0A816K8U9</accession>
<dbReference type="AlphaFoldDB" id="A0A816K8U9"/>
<keyword evidence="1" id="KW-0732">Signal</keyword>
<gene>
    <name evidence="2" type="ORF">DARMORV10_C02P31000.1</name>
</gene>
<dbReference type="Proteomes" id="UP001295469">
    <property type="component" value="Chromosome C02"/>
</dbReference>
<reference evidence="2" key="1">
    <citation type="submission" date="2021-01" db="EMBL/GenBank/DDBJ databases">
        <authorList>
            <consortium name="Genoscope - CEA"/>
            <person name="William W."/>
        </authorList>
    </citation>
    <scope>NUCLEOTIDE SEQUENCE</scope>
</reference>
<dbReference type="Pfam" id="PF00197">
    <property type="entry name" value="Kunitz_legume"/>
    <property type="match status" value="1"/>
</dbReference>
<dbReference type="GO" id="GO:0004866">
    <property type="term" value="F:endopeptidase inhibitor activity"/>
    <property type="evidence" value="ECO:0007669"/>
    <property type="project" value="InterPro"/>
</dbReference>
<sequence length="212" mass="23553">MNFMFYFLLALTTVLAVTASPGQPVLDINGDIISDGSYYVIPLNYGTKGGGLTLSPRGDNLCPLFVGQRISEVNRGIPVKFSNWRSKVQFVPQSENLNIEMDVKAKFCVRSTYWWVTAAESHFRKLFVTAGPKPELGEDTSKSFFQIKKTGVLVNSYTVAFCSKDNGCSDVGIFMDEHGIRRLALGSMPLPVMFMKATEEDTSSKNMYILSE</sequence>
<dbReference type="InterPro" id="IPR011065">
    <property type="entry name" value="Kunitz_inhibitor_STI-like_sf"/>
</dbReference>
<dbReference type="PRINTS" id="PR00291">
    <property type="entry name" value="KUNITZINHBTR"/>
</dbReference>
<dbReference type="EMBL" id="HG994366">
    <property type="protein sequence ID" value="CAF1910348.1"/>
    <property type="molecule type" value="Genomic_DNA"/>
</dbReference>
<proteinExistence type="predicted"/>